<proteinExistence type="predicted"/>
<evidence type="ECO:0000256" key="1">
    <source>
        <dbReference type="SAM" id="MobiDB-lite"/>
    </source>
</evidence>
<dbReference type="Proteomes" id="UP001154282">
    <property type="component" value="Unassembled WGS sequence"/>
</dbReference>
<keyword evidence="3" id="KW-1185">Reference proteome</keyword>
<evidence type="ECO:0000313" key="3">
    <source>
        <dbReference type="Proteomes" id="UP001154282"/>
    </source>
</evidence>
<gene>
    <name evidence="2" type="ORF">LITE_LOCUS11582</name>
</gene>
<comment type="caution">
    <text evidence="2">The sequence shown here is derived from an EMBL/GenBank/DDBJ whole genome shotgun (WGS) entry which is preliminary data.</text>
</comment>
<accession>A0AAV0IY30</accession>
<dbReference type="EMBL" id="CAMGYJ010000004">
    <property type="protein sequence ID" value="CAI0402417.1"/>
    <property type="molecule type" value="Genomic_DNA"/>
</dbReference>
<name>A0AAV0IY30_9ROSI</name>
<protein>
    <submittedName>
        <fullName evidence="2">Uncharacterized protein</fullName>
    </submittedName>
</protein>
<sequence length="52" mass="5751">MGLETHLVIQIRRNTIDLTPLIFFSGVSMEGRRVVPGGDGELAPQDASRRSR</sequence>
<reference evidence="2" key="1">
    <citation type="submission" date="2022-08" db="EMBL/GenBank/DDBJ databases">
        <authorList>
            <person name="Gutierrez-Valencia J."/>
        </authorList>
    </citation>
    <scope>NUCLEOTIDE SEQUENCE</scope>
</reference>
<feature type="region of interest" description="Disordered" evidence="1">
    <location>
        <begin position="32"/>
        <end position="52"/>
    </location>
</feature>
<dbReference type="AlphaFoldDB" id="A0AAV0IY30"/>
<evidence type="ECO:0000313" key="2">
    <source>
        <dbReference type="EMBL" id="CAI0402417.1"/>
    </source>
</evidence>
<organism evidence="2 3">
    <name type="scientific">Linum tenue</name>
    <dbReference type="NCBI Taxonomy" id="586396"/>
    <lineage>
        <taxon>Eukaryota</taxon>
        <taxon>Viridiplantae</taxon>
        <taxon>Streptophyta</taxon>
        <taxon>Embryophyta</taxon>
        <taxon>Tracheophyta</taxon>
        <taxon>Spermatophyta</taxon>
        <taxon>Magnoliopsida</taxon>
        <taxon>eudicotyledons</taxon>
        <taxon>Gunneridae</taxon>
        <taxon>Pentapetalae</taxon>
        <taxon>rosids</taxon>
        <taxon>fabids</taxon>
        <taxon>Malpighiales</taxon>
        <taxon>Linaceae</taxon>
        <taxon>Linum</taxon>
    </lineage>
</organism>